<evidence type="ECO:0000313" key="4">
    <source>
        <dbReference type="Proteomes" id="UP001609186"/>
    </source>
</evidence>
<evidence type="ECO:0000313" key="3">
    <source>
        <dbReference type="EMBL" id="MFH5256210.1"/>
    </source>
</evidence>
<dbReference type="Gene3D" id="3.20.20.100">
    <property type="entry name" value="NADP-dependent oxidoreductase domain"/>
    <property type="match status" value="1"/>
</dbReference>
<accession>A0ABW7LEB1</accession>
<dbReference type="PANTHER" id="PTHR43364:SF4">
    <property type="entry name" value="NAD(P)-LINKED OXIDOREDUCTASE SUPERFAMILY PROTEIN"/>
    <property type="match status" value="1"/>
</dbReference>
<dbReference type="InterPro" id="IPR036812">
    <property type="entry name" value="NAD(P)_OxRdtase_dom_sf"/>
</dbReference>
<evidence type="ECO:0000256" key="1">
    <source>
        <dbReference type="ARBA" id="ARBA00023002"/>
    </source>
</evidence>
<reference evidence="3 4" key="1">
    <citation type="submission" date="2024-10" db="EMBL/GenBank/DDBJ databases">
        <title>Burkholderia semiarida in Mexico.</title>
        <authorList>
            <person name="Estrada P."/>
        </authorList>
    </citation>
    <scope>NUCLEOTIDE SEQUENCE [LARGE SCALE GENOMIC DNA]</scope>
    <source>
        <strain evidence="3 4">CLM7-1</strain>
    </source>
</reference>
<feature type="domain" description="NADP-dependent oxidoreductase" evidence="2">
    <location>
        <begin position="13"/>
        <end position="77"/>
    </location>
</feature>
<sequence length="109" mass="11752">FFTSQMYGDPASRAIAESVARVAKRRGVPPAQIAQAWVLNRPGVASMLVGADSVAQFDSALGALETQLTDDELYELERNYTPCDLINDYTAGTRIAREPRAAQGSFAAD</sequence>
<protein>
    <submittedName>
        <fullName evidence="3">Aldo/keto reductase</fullName>
    </submittedName>
</protein>
<dbReference type="SUPFAM" id="SSF51430">
    <property type="entry name" value="NAD(P)-linked oxidoreductase"/>
    <property type="match status" value="1"/>
</dbReference>
<dbReference type="Proteomes" id="UP001609186">
    <property type="component" value="Unassembled WGS sequence"/>
</dbReference>
<evidence type="ECO:0000259" key="2">
    <source>
        <dbReference type="Pfam" id="PF00248"/>
    </source>
</evidence>
<name>A0ABW7LEB1_9BURK</name>
<dbReference type="EMBL" id="JBIMPM010000198">
    <property type="protein sequence ID" value="MFH5256210.1"/>
    <property type="molecule type" value="Genomic_DNA"/>
</dbReference>
<dbReference type="InterPro" id="IPR050523">
    <property type="entry name" value="AKR_Detox_Biosynth"/>
</dbReference>
<gene>
    <name evidence="3" type="ORF">ACGTRS_33790</name>
</gene>
<keyword evidence="4" id="KW-1185">Reference proteome</keyword>
<comment type="caution">
    <text evidence="3">The sequence shown here is derived from an EMBL/GenBank/DDBJ whole genome shotgun (WGS) entry which is preliminary data.</text>
</comment>
<keyword evidence="1" id="KW-0560">Oxidoreductase</keyword>
<dbReference type="PANTHER" id="PTHR43364">
    <property type="entry name" value="NADH-SPECIFIC METHYLGLYOXAL REDUCTASE-RELATED"/>
    <property type="match status" value="1"/>
</dbReference>
<dbReference type="RefSeq" id="WP_395132191.1">
    <property type="nucleotide sequence ID" value="NZ_JBIMPM010000198.1"/>
</dbReference>
<proteinExistence type="predicted"/>
<organism evidence="3 4">
    <name type="scientific">Burkholderia semiarida</name>
    <dbReference type="NCBI Taxonomy" id="2843303"/>
    <lineage>
        <taxon>Bacteria</taxon>
        <taxon>Pseudomonadati</taxon>
        <taxon>Pseudomonadota</taxon>
        <taxon>Betaproteobacteria</taxon>
        <taxon>Burkholderiales</taxon>
        <taxon>Burkholderiaceae</taxon>
        <taxon>Burkholderia</taxon>
        <taxon>Burkholderia cepacia complex</taxon>
    </lineage>
</organism>
<dbReference type="Pfam" id="PF00248">
    <property type="entry name" value="Aldo_ket_red"/>
    <property type="match status" value="1"/>
</dbReference>
<feature type="non-terminal residue" evidence="3">
    <location>
        <position position="1"/>
    </location>
</feature>
<dbReference type="InterPro" id="IPR023210">
    <property type="entry name" value="NADP_OxRdtase_dom"/>
</dbReference>